<feature type="transmembrane region" description="Helical" evidence="6">
    <location>
        <begin position="40"/>
        <end position="61"/>
    </location>
</feature>
<evidence type="ECO:0000256" key="6">
    <source>
        <dbReference type="SAM" id="Phobius"/>
    </source>
</evidence>
<evidence type="ECO:0000256" key="3">
    <source>
        <dbReference type="ARBA" id="ARBA00022692"/>
    </source>
</evidence>
<keyword evidence="5 6" id="KW-0472">Membrane</keyword>
<feature type="transmembrane region" description="Helical" evidence="6">
    <location>
        <begin position="123"/>
        <end position="147"/>
    </location>
</feature>
<evidence type="ECO:0000313" key="8">
    <source>
        <dbReference type="Proteomes" id="UP000593594"/>
    </source>
</evidence>
<dbReference type="Pfam" id="PF01810">
    <property type="entry name" value="LysE"/>
    <property type="match status" value="1"/>
</dbReference>
<dbReference type="InterPro" id="IPR001123">
    <property type="entry name" value="LeuE-type"/>
</dbReference>
<dbReference type="Proteomes" id="UP000593594">
    <property type="component" value="Chromosome"/>
</dbReference>
<dbReference type="GO" id="GO:0015171">
    <property type="term" value="F:amino acid transmembrane transporter activity"/>
    <property type="evidence" value="ECO:0007669"/>
    <property type="project" value="TreeGrafter"/>
</dbReference>
<dbReference type="PANTHER" id="PTHR30086:SF20">
    <property type="entry name" value="ARGININE EXPORTER PROTEIN ARGO-RELATED"/>
    <property type="match status" value="1"/>
</dbReference>
<dbReference type="RefSeq" id="WP_213163314.1">
    <property type="nucleotide sequence ID" value="NZ_CP058214.1"/>
</dbReference>
<proteinExistence type="predicted"/>
<sequence length="219" mass="23080">MKWDLVVSGIGIGMAVAAPIGPINVMVLRNALRGGFRKGVSTGLGAVFGDGFFAVVAGFGLTAISELIISYEQALSLVGGCFLAFLGIRTFFAHPDPRALAVNNSNGAAAEIGNHVAQFGTTFLLTVTNPATLMGFLFIFSSVGGLASRPGDYDGAATLVGAVMLGSLIWWMLLSGIVTWFREHLTTQALKLINHVSGGVILAFGLFVLIHSSWEYWRG</sequence>
<protein>
    <submittedName>
        <fullName evidence="7">LysE family transporter</fullName>
    </submittedName>
</protein>
<feature type="transmembrane region" description="Helical" evidence="6">
    <location>
        <begin position="6"/>
        <end position="28"/>
    </location>
</feature>
<gene>
    <name evidence="7" type="ORF">HW532_04790</name>
</gene>
<keyword evidence="4 6" id="KW-1133">Transmembrane helix</keyword>
<dbReference type="GO" id="GO:0005886">
    <property type="term" value="C:plasma membrane"/>
    <property type="evidence" value="ECO:0007669"/>
    <property type="project" value="UniProtKB-SubCell"/>
</dbReference>
<feature type="transmembrane region" description="Helical" evidence="6">
    <location>
        <begin position="73"/>
        <end position="92"/>
    </location>
</feature>
<keyword evidence="8" id="KW-1185">Reference proteome</keyword>
<evidence type="ECO:0000256" key="5">
    <source>
        <dbReference type="ARBA" id="ARBA00023136"/>
    </source>
</evidence>
<feature type="transmembrane region" description="Helical" evidence="6">
    <location>
        <begin position="192"/>
        <end position="214"/>
    </location>
</feature>
<dbReference type="EMBL" id="CP058214">
    <property type="protein sequence ID" value="QPC42084.1"/>
    <property type="molecule type" value="Genomic_DNA"/>
</dbReference>
<dbReference type="AlphaFoldDB" id="A0A7S8C2C5"/>
<keyword evidence="3 6" id="KW-0812">Transmembrane</keyword>
<evidence type="ECO:0000256" key="4">
    <source>
        <dbReference type="ARBA" id="ARBA00022989"/>
    </source>
</evidence>
<evidence type="ECO:0000256" key="2">
    <source>
        <dbReference type="ARBA" id="ARBA00022475"/>
    </source>
</evidence>
<name>A0A7S8C2C5_9HYPH</name>
<comment type="subcellular location">
    <subcellularLocation>
        <location evidence="1">Cell membrane</location>
        <topology evidence="1">Multi-pass membrane protein</topology>
    </subcellularLocation>
</comment>
<evidence type="ECO:0000313" key="7">
    <source>
        <dbReference type="EMBL" id="QPC42084.1"/>
    </source>
</evidence>
<keyword evidence="2" id="KW-1003">Cell membrane</keyword>
<dbReference type="PANTHER" id="PTHR30086">
    <property type="entry name" value="ARGININE EXPORTER PROTEIN ARGO"/>
    <property type="match status" value="1"/>
</dbReference>
<accession>A0A7S8C2C5</accession>
<organism evidence="7 8">
    <name type="scientific">Kaustia mangrovi</name>
    <dbReference type="NCBI Taxonomy" id="2593653"/>
    <lineage>
        <taxon>Bacteria</taxon>
        <taxon>Pseudomonadati</taxon>
        <taxon>Pseudomonadota</taxon>
        <taxon>Alphaproteobacteria</taxon>
        <taxon>Hyphomicrobiales</taxon>
        <taxon>Parvibaculaceae</taxon>
        <taxon>Kaustia</taxon>
    </lineage>
</organism>
<dbReference type="KEGG" id="kmn:HW532_04790"/>
<evidence type="ECO:0000256" key="1">
    <source>
        <dbReference type="ARBA" id="ARBA00004651"/>
    </source>
</evidence>
<reference evidence="7 8" key="1">
    <citation type="submission" date="2020-06" db="EMBL/GenBank/DDBJ databases">
        <title>Genome sequence of 2 isolates from Red Sea Mangroves.</title>
        <authorList>
            <person name="Sefrji F."/>
            <person name="Michoud G."/>
            <person name="Merlino G."/>
            <person name="Daffonchio D."/>
        </authorList>
    </citation>
    <scope>NUCLEOTIDE SEQUENCE [LARGE SCALE GENOMIC DNA]</scope>
    <source>
        <strain evidence="7 8">R1DC25</strain>
    </source>
</reference>
<feature type="transmembrane region" description="Helical" evidence="6">
    <location>
        <begin position="159"/>
        <end position="180"/>
    </location>
</feature>